<comment type="caution">
    <text evidence="3">The sequence shown here is derived from an EMBL/GenBank/DDBJ whole genome shotgun (WGS) entry which is preliminary data.</text>
</comment>
<reference evidence="3 4" key="1">
    <citation type="submission" date="2020-08" db="EMBL/GenBank/DDBJ databases">
        <title>Genomic Encyclopedia of Type Strains, Phase IV (KMG-V): Genome sequencing to study the core and pangenomes of soil and plant-associated prokaryotes.</title>
        <authorList>
            <person name="Whitman W."/>
        </authorList>
    </citation>
    <scope>NUCLEOTIDE SEQUENCE [LARGE SCALE GENOMIC DNA]</scope>
    <source>
        <strain evidence="3 4">M8US30</strain>
    </source>
</reference>
<feature type="transmembrane region" description="Helical" evidence="2">
    <location>
        <begin position="12"/>
        <end position="33"/>
    </location>
</feature>
<evidence type="ECO:0000256" key="2">
    <source>
        <dbReference type="SAM" id="Phobius"/>
    </source>
</evidence>
<sequence length="301" mass="34663">MKISCIRFAFPWRIALILALLPCLPLLGFWAWLHWEVPPLQRYYLVAYWHSSETANQLDSQTQIRWLMETAPGRKRQWLFAPDVTEGGLNDLSINLSSFAVGQGWTGIERTPVESVDSTEVEKLLRKDFYDGESFRRLVHEPLLYGVAAWLIVAYLAFVMREDIGYEWRQLRREATEPQWSSNYGGDWPENRDGIVARLRLRIAHWISEQKTALEWPSFGPATSRRFGLKKLPNTEMLRESDRPASTQVRGEVSTARQLATPPPLHSPKPSSQRRTIFPGSATSDAAHSQSQPWDESKWID</sequence>
<keyword evidence="2" id="KW-1133">Transmembrane helix</keyword>
<protein>
    <submittedName>
        <fullName evidence="3">Uncharacterized protein</fullName>
    </submittedName>
</protein>
<evidence type="ECO:0000313" key="4">
    <source>
        <dbReference type="Proteomes" id="UP000569092"/>
    </source>
</evidence>
<accession>A0A7W8J7E5</accession>
<evidence type="ECO:0000256" key="1">
    <source>
        <dbReference type="SAM" id="MobiDB-lite"/>
    </source>
</evidence>
<dbReference type="AlphaFoldDB" id="A0A7W8J7E5"/>
<feature type="compositionally biased region" description="Polar residues" evidence="1">
    <location>
        <begin position="269"/>
        <end position="294"/>
    </location>
</feature>
<evidence type="ECO:0000313" key="3">
    <source>
        <dbReference type="EMBL" id="MBB5343918.1"/>
    </source>
</evidence>
<dbReference type="EMBL" id="JACHDZ010000003">
    <property type="protein sequence ID" value="MBB5343918.1"/>
    <property type="molecule type" value="Genomic_DNA"/>
</dbReference>
<dbReference type="Proteomes" id="UP000569092">
    <property type="component" value="Unassembled WGS sequence"/>
</dbReference>
<feature type="transmembrane region" description="Helical" evidence="2">
    <location>
        <begin position="143"/>
        <end position="160"/>
    </location>
</feature>
<name>A0A7W8J7E5_9BACT</name>
<feature type="region of interest" description="Disordered" evidence="1">
    <location>
        <begin position="230"/>
        <end position="301"/>
    </location>
</feature>
<gene>
    <name evidence="3" type="ORF">HDF10_001897</name>
</gene>
<organism evidence="3 4">
    <name type="scientific">Tunturiibacter lichenicola</name>
    <dbReference type="NCBI Taxonomy" id="2051959"/>
    <lineage>
        <taxon>Bacteria</taxon>
        <taxon>Pseudomonadati</taxon>
        <taxon>Acidobacteriota</taxon>
        <taxon>Terriglobia</taxon>
        <taxon>Terriglobales</taxon>
        <taxon>Acidobacteriaceae</taxon>
        <taxon>Tunturiibacter</taxon>
    </lineage>
</organism>
<proteinExistence type="predicted"/>
<keyword evidence="2" id="KW-0472">Membrane</keyword>
<keyword evidence="2" id="KW-0812">Transmembrane</keyword>